<feature type="domain" description="Carbohydrate kinase PfkB" evidence="7">
    <location>
        <begin position="12"/>
        <end position="287"/>
    </location>
</feature>
<evidence type="ECO:0000313" key="8">
    <source>
        <dbReference type="EMBL" id="GIO50848.1"/>
    </source>
</evidence>
<organism evidence="8 9">
    <name type="scientific">Paenibacillus azoreducens</name>
    <dbReference type="NCBI Taxonomy" id="116718"/>
    <lineage>
        <taxon>Bacteria</taxon>
        <taxon>Bacillati</taxon>
        <taxon>Bacillota</taxon>
        <taxon>Bacilli</taxon>
        <taxon>Bacillales</taxon>
        <taxon>Paenibacillaceae</taxon>
        <taxon>Paenibacillus</taxon>
    </lineage>
</organism>
<dbReference type="GO" id="GO:0009024">
    <property type="term" value="F:tagatose-6-phosphate kinase activity"/>
    <property type="evidence" value="ECO:0007669"/>
    <property type="project" value="UniProtKB-EC"/>
</dbReference>
<proteinExistence type="inferred from homology"/>
<dbReference type="FunFam" id="3.40.1190.20:FF:000001">
    <property type="entry name" value="Phosphofructokinase"/>
    <property type="match status" value="1"/>
</dbReference>
<comment type="caution">
    <text evidence="8">The sequence shown here is derived from an EMBL/GenBank/DDBJ whole genome shotgun (WGS) entry which is preliminary data.</text>
</comment>
<dbReference type="InterPro" id="IPR011611">
    <property type="entry name" value="PfkB_dom"/>
</dbReference>
<dbReference type="NCBIfam" id="TIGR03828">
    <property type="entry name" value="pfkB"/>
    <property type="match status" value="1"/>
</dbReference>
<dbReference type="InterPro" id="IPR002139">
    <property type="entry name" value="Ribo/fructo_kinase"/>
</dbReference>
<keyword evidence="6" id="KW-0423">Lactose metabolism</keyword>
<dbReference type="CDD" id="cd01164">
    <property type="entry name" value="FruK_PfkB_like"/>
    <property type="match status" value="1"/>
</dbReference>
<dbReference type="Pfam" id="PF00294">
    <property type="entry name" value="PfkB"/>
    <property type="match status" value="1"/>
</dbReference>
<dbReference type="GO" id="GO:0016052">
    <property type="term" value="P:carbohydrate catabolic process"/>
    <property type="evidence" value="ECO:0007669"/>
    <property type="project" value="UniProtKB-ARBA"/>
</dbReference>
<keyword evidence="3 6" id="KW-0547">Nucleotide-binding</keyword>
<keyword evidence="5 6" id="KW-0067">ATP-binding</keyword>
<comment type="similarity">
    <text evidence="6">Belongs to the carbohydrate kinase PfkB family. LacC subfamily.</text>
</comment>
<dbReference type="AlphaFoldDB" id="A0A920CVZ0"/>
<dbReference type="GO" id="GO:0005524">
    <property type="term" value="F:ATP binding"/>
    <property type="evidence" value="ECO:0007669"/>
    <property type="project" value="UniProtKB-KW"/>
</dbReference>
<comment type="pathway">
    <text evidence="6">Carbohydrate metabolism; D-tagatose 6-phosphate degradation; D-glyceraldehyde 3-phosphate and glycerone phosphate from D-tagatose 6-phosphate: step 1/2.</text>
</comment>
<comment type="similarity">
    <text evidence="1">Belongs to the carbohydrate kinase pfkB family.</text>
</comment>
<keyword evidence="9" id="KW-1185">Reference proteome</keyword>
<evidence type="ECO:0000256" key="6">
    <source>
        <dbReference type="PIRNR" id="PIRNR000535"/>
    </source>
</evidence>
<sequence length="315" mass="33130">MTEKHMITTVTLNAAIDKTYYLPAFPLGKMSRVQRFNAAPGGKGINVAKVAAQLGEPVTATGFVGGMNGEIIKQLLDQIGIAHDFVSVAGESRLCLNILDEAKGTSTELLEQGPSVDEGAQKAMETKIRDLASRSRIVCFSGSLPAGVPKDYYVGLVAIAKEAGAYVILDASGDALRFGLEAKPDMIKPNEDEVAALLGIEVADEEALRQAVETLLQKYDMDRISVSLGGAGSMIAAKTGCYRVKTPKVDVVNTVGCGDSFVAGMAVSLARGSSFEDGLALASAAGTSNAMTDQAGMIDPEVVDRLRQQVQITRL</sequence>
<dbReference type="SUPFAM" id="SSF53613">
    <property type="entry name" value="Ribokinase-like"/>
    <property type="match status" value="1"/>
</dbReference>
<evidence type="ECO:0000256" key="5">
    <source>
        <dbReference type="ARBA" id="ARBA00022840"/>
    </source>
</evidence>
<dbReference type="GO" id="GO:0008662">
    <property type="term" value="F:1-phosphofructokinase activity"/>
    <property type="evidence" value="ECO:0007669"/>
    <property type="project" value="InterPro"/>
</dbReference>
<dbReference type="PANTHER" id="PTHR46566">
    <property type="entry name" value="1-PHOSPHOFRUCTOKINASE-RELATED"/>
    <property type="match status" value="1"/>
</dbReference>
<dbReference type="EC" id="2.7.1.144" evidence="6"/>
<evidence type="ECO:0000256" key="2">
    <source>
        <dbReference type="ARBA" id="ARBA00022679"/>
    </source>
</evidence>
<dbReference type="GO" id="GO:0005829">
    <property type="term" value="C:cytosol"/>
    <property type="evidence" value="ECO:0007669"/>
    <property type="project" value="TreeGrafter"/>
</dbReference>
<dbReference type="InterPro" id="IPR022463">
    <property type="entry name" value="1-PFruKinase"/>
</dbReference>
<protein>
    <recommendedName>
        <fullName evidence="6">Tagatose-6-phosphate kinase</fullName>
        <ecNumber evidence="6">2.7.1.144</ecNumber>
    </recommendedName>
</protein>
<dbReference type="NCBIfam" id="TIGR03168">
    <property type="entry name" value="1-PFK"/>
    <property type="match status" value="1"/>
</dbReference>
<evidence type="ECO:0000256" key="3">
    <source>
        <dbReference type="ARBA" id="ARBA00022741"/>
    </source>
</evidence>
<comment type="catalytic activity">
    <reaction evidence="6">
        <text>D-tagatofuranose 6-phosphate + ATP = D-tagatofuranose 1,6-bisphosphate + ADP + H(+)</text>
        <dbReference type="Rhea" id="RHEA:12420"/>
        <dbReference type="ChEBI" id="CHEBI:15378"/>
        <dbReference type="ChEBI" id="CHEBI:30616"/>
        <dbReference type="ChEBI" id="CHEBI:58694"/>
        <dbReference type="ChEBI" id="CHEBI:58695"/>
        <dbReference type="ChEBI" id="CHEBI:456216"/>
        <dbReference type="EC" id="2.7.1.144"/>
    </reaction>
</comment>
<keyword evidence="4 8" id="KW-0418">Kinase</keyword>
<dbReference type="PANTHER" id="PTHR46566:SF2">
    <property type="entry name" value="ATP-DEPENDENT 6-PHOSPHOFRUCTOKINASE ISOZYME 2"/>
    <property type="match status" value="1"/>
</dbReference>
<dbReference type="Gene3D" id="3.40.1190.20">
    <property type="match status" value="1"/>
</dbReference>
<gene>
    <name evidence="8" type="ORF">J34TS1_56130</name>
</gene>
<evidence type="ECO:0000259" key="7">
    <source>
        <dbReference type="Pfam" id="PF00294"/>
    </source>
</evidence>
<dbReference type="GO" id="GO:0005988">
    <property type="term" value="P:lactose metabolic process"/>
    <property type="evidence" value="ECO:0007669"/>
    <property type="project" value="UniProtKB-KW"/>
</dbReference>
<accession>A0A920CVZ0</accession>
<evidence type="ECO:0000256" key="4">
    <source>
        <dbReference type="ARBA" id="ARBA00022777"/>
    </source>
</evidence>
<dbReference type="PIRSF" id="PIRSF000535">
    <property type="entry name" value="1PFK/6PFK/LacC"/>
    <property type="match status" value="1"/>
</dbReference>
<dbReference type="GO" id="GO:0044281">
    <property type="term" value="P:small molecule metabolic process"/>
    <property type="evidence" value="ECO:0007669"/>
    <property type="project" value="UniProtKB-ARBA"/>
</dbReference>
<dbReference type="InterPro" id="IPR029056">
    <property type="entry name" value="Ribokinase-like"/>
</dbReference>
<evidence type="ECO:0000313" key="9">
    <source>
        <dbReference type="Proteomes" id="UP000682811"/>
    </source>
</evidence>
<dbReference type="InterPro" id="IPR017583">
    <property type="entry name" value="Tagatose/fructose_Pkinase"/>
</dbReference>
<name>A0A920CVZ0_9BACL</name>
<dbReference type="Proteomes" id="UP000682811">
    <property type="component" value="Unassembled WGS sequence"/>
</dbReference>
<evidence type="ECO:0000256" key="1">
    <source>
        <dbReference type="ARBA" id="ARBA00005380"/>
    </source>
</evidence>
<dbReference type="PRINTS" id="PR00990">
    <property type="entry name" value="RIBOKINASE"/>
</dbReference>
<dbReference type="EMBL" id="BORT01000039">
    <property type="protein sequence ID" value="GIO50848.1"/>
    <property type="molecule type" value="Genomic_DNA"/>
</dbReference>
<reference evidence="8 9" key="1">
    <citation type="submission" date="2021-03" db="EMBL/GenBank/DDBJ databases">
        <title>Antimicrobial resistance genes in bacteria isolated from Japanese honey, and their potential for conferring macrolide and lincosamide resistance in the American foulbrood pathogen Paenibacillus larvae.</title>
        <authorList>
            <person name="Okamoto M."/>
            <person name="Kumagai M."/>
            <person name="Kanamori H."/>
            <person name="Takamatsu D."/>
        </authorList>
    </citation>
    <scope>NUCLEOTIDE SEQUENCE [LARGE SCALE GENOMIC DNA]</scope>
    <source>
        <strain evidence="8 9">J34TS1</strain>
    </source>
</reference>
<keyword evidence="2 6" id="KW-0808">Transferase</keyword>